<sequence length="387" mass="42756">MQHGGGDHRHREHEGAPRDAGAGCQPGKASCHVVSCVGRLVRNGTRWPCERRVCSRAGATSNAKLAARRYLFGKTLPMDIRQLNYFVAVAETRHLGKAAERLHLSQPPLTRQIQQLEAELGTQLFKRTPRGMELTSAGHELLEHARSIRSLVTLASERVRRAGRGDAGRLDIGVYGSAMFGVVPQLLASFHAAHPDVEVVLHHAQTPMQLPALRQKRVQLVFERLLPEEPDVKVELVAREDLLLALPESHPLAALQRVDVARLREETILVGTTPSGTATVLQLCRDNGFEPRLAPPLTDLVTATLQAATGRGVTMVPASMANVRFPGVAYRPMRSRRKACMDLHCFYLKDEESPLLQSMLRVVHAFRADARRRATADRQRLVSQTSG</sequence>
<dbReference type="SUPFAM" id="SSF46785">
    <property type="entry name" value="Winged helix' DNA-binding domain"/>
    <property type="match status" value="1"/>
</dbReference>
<proteinExistence type="inferred from homology"/>
<protein>
    <submittedName>
        <fullName evidence="7">LysR family transcriptional regulator</fullName>
    </submittedName>
</protein>
<keyword evidence="4" id="KW-0804">Transcription</keyword>
<dbReference type="PANTHER" id="PTHR30346">
    <property type="entry name" value="TRANSCRIPTIONAL DUAL REGULATOR HCAR-RELATED"/>
    <property type="match status" value="1"/>
</dbReference>
<feature type="region of interest" description="Disordered" evidence="5">
    <location>
        <begin position="1"/>
        <end position="26"/>
    </location>
</feature>
<dbReference type="FunFam" id="1.10.10.10:FF:000001">
    <property type="entry name" value="LysR family transcriptional regulator"/>
    <property type="match status" value="1"/>
</dbReference>
<evidence type="ECO:0000313" key="8">
    <source>
        <dbReference type="Proteomes" id="UP000469385"/>
    </source>
</evidence>
<dbReference type="InterPro" id="IPR005119">
    <property type="entry name" value="LysR_subst-bd"/>
</dbReference>
<evidence type="ECO:0000313" key="7">
    <source>
        <dbReference type="EMBL" id="MVQ31351.1"/>
    </source>
</evidence>
<reference evidence="7 8" key="1">
    <citation type="submission" date="2019-12" db="EMBL/GenBank/DDBJ databases">
        <authorList>
            <person name="Huq M.A."/>
        </authorList>
    </citation>
    <scope>NUCLEOTIDE SEQUENCE [LARGE SCALE GENOMIC DNA]</scope>
    <source>
        <strain evidence="7 8">MAH-25</strain>
    </source>
</reference>
<evidence type="ECO:0000256" key="5">
    <source>
        <dbReference type="SAM" id="MobiDB-lite"/>
    </source>
</evidence>
<dbReference type="SUPFAM" id="SSF53850">
    <property type="entry name" value="Periplasmic binding protein-like II"/>
    <property type="match status" value="1"/>
</dbReference>
<evidence type="ECO:0000256" key="1">
    <source>
        <dbReference type="ARBA" id="ARBA00009437"/>
    </source>
</evidence>
<name>A0A6N8IWK7_9BURK</name>
<dbReference type="PANTHER" id="PTHR30346:SF0">
    <property type="entry name" value="HCA OPERON TRANSCRIPTIONAL ACTIVATOR HCAR"/>
    <property type="match status" value="1"/>
</dbReference>
<organism evidence="7 8">
    <name type="scientific">Ramlibacter pinisoli</name>
    <dbReference type="NCBI Taxonomy" id="2682844"/>
    <lineage>
        <taxon>Bacteria</taxon>
        <taxon>Pseudomonadati</taxon>
        <taxon>Pseudomonadota</taxon>
        <taxon>Betaproteobacteria</taxon>
        <taxon>Burkholderiales</taxon>
        <taxon>Comamonadaceae</taxon>
        <taxon>Ramlibacter</taxon>
    </lineage>
</organism>
<dbReference type="InterPro" id="IPR036388">
    <property type="entry name" value="WH-like_DNA-bd_sf"/>
</dbReference>
<gene>
    <name evidence="7" type="ORF">GON04_17980</name>
</gene>
<feature type="domain" description="HTH lysR-type" evidence="6">
    <location>
        <begin position="78"/>
        <end position="135"/>
    </location>
</feature>
<dbReference type="Gene3D" id="1.10.10.10">
    <property type="entry name" value="Winged helix-like DNA-binding domain superfamily/Winged helix DNA-binding domain"/>
    <property type="match status" value="1"/>
</dbReference>
<dbReference type="EMBL" id="WSEL01000009">
    <property type="protein sequence ID" value="MVQ31351.1"/>
    <property type="molecule type" value="Genomic_DNA"/>
</dbReference>
<dbReference type="PROSITE" id="PS50931">
    <property type="entry name" value="HTH_LYSR"/>
    <property type="match status" value="1"/>
</dbReference>
<comment type="similarity">
    <text evidence="1">Belongs to the LysR transcriptional regulatory family.</text>
</comment>
<dbReference type="Pfam" id="PF00126">
    <property type="entry name" value="HTH_1"/>
    <property type="match status" value="1"/>
</dbReference>
<dbReference type="Pfam" id="PF03466">
    <property type="entry name" value="LysR_substrate"/>
    <property type="match status" value="1"/>
</dbReference>
<evidence type="ECO:0000256" key="4">
    <source>
        <dbReference type="ARBA" id="ARBA00023163"/>
    </source>
</evidence>
<accession>A0A6N8IWK7</accession>
<evidence type="ECO:0000256" key="2">
    <source>
        <dbReference type="ARBA" id="ARBA00023015"/>
    </source>
</evidence>
<dbReference type="InterPro" id="IPR036390">
    <property type="entry name" value="WH_DNA-bd_sf"/>
</dbReference>
<dbReference type="Proteomes" id="UP000469385">
    <property type="component" value="Unassembled WGS sequence"/>
</dbReference>
<keyword evidence="3" id="KW-0238">DNA-binding</keyword>
<dbReference type="PRINTS" id="PR00039">
    <property type="entry name" value="HTHLYSR"/>
</dbReference>
<dbReference type="InterPro" id="IPR000847">
    <property type="entry name" value="LysR_HTH_N"/>
</dbReference>
<keyword evidence="2" id="KW-0805">Transcription regulation</keyword>
<evidence type="ECO:0000259" key="6">
    <source>
        <dbReference type="PROSITE" id="PS50931"/>
    </source>
</evidence>
<feature type="compositionally biased region" description="Basic and acidic residues" evidence="5">
    <location>
        <begin position="1"/>
        <end position="17"/>
    </location>
</feature>
<dbReference type="GO" id="GO:0003700">
    <property type="term" value="F:DNA-binding transcription factor activity"/>
    <property type="evidence" value="ECO:0007669"/>
    <property type="project" value="InterPro"/>
</dbReference>
<dbReference type="GO" id="GO:0003677">
    <property type="term" value="F:DNA binding"/>
    <property type="evidence" value="ECO:0007669"/>
    <property type="project" value="UniProtKB-KW"/>
</dbReference>
<evidence type="ECO:0000256" key="3">
    <source>
        <dbReference type="ARBA" id="ARBA00023125"/>
    </source>
</evidence>
<dbReference type="Gene3D" id="3.40.190.10">
    <property type="entry name" value="Periplasmic binding protein-like II"/>
    <property type="match status" value="2"/>
</dbReference>
<keyword evidence="8" id="KW-1185">Reference proteome</keyword>
<dbReference type="AlphaFoldDB" id="A0A6N8IWK7"/>
<dbReference type="GO" id="GO:0032993">
    <property type="term" value="C:protein-DNA complex"/>
    <property type="evidence" value="ECO:0007669"/>
    <property type="project" value="TreeGrafter"/>
</dbReference>
<comment type="caution">
    <text evidence="7">The sequence shown here is derived from an EMBL/GenBank/DDBJ whole genome shotgun (WGS) entry which is preliminary data.</text>
</comment>